<sequence>MARDDTKSEVKELAKSHIISWKSIVCLALQTSLNSHRRYLTLLSSPLALFCVPLYSVPGSLSSSHAGSTLVAAYTSIHCHITIYPFSSFFLGCDGQYKGSNQILHISSLLMLYRTGRVNKGKLIV</sequence>
<dbReference type="EMBL" id="UYYF01004868">
    <property type="protein sequence ID" value="VDN07393.1"/>
    <property type="molecule type" value="Genomic_DNA"/>
</dbReference>
<protein>
    <submittedName>
        <fullName evidence="3">Ovule protein</fullName>
    </submittedName>
</protein>
<evidence type="ECO:0000313" key="3">
    <source>
        <dbReference type="WBParaSite" id="TCLT_0000974801-mRNA-1"/>
    </source>
</evidence>
<accession>A0A0N5D9E0</accession>
<organism evidence="3">
    <name type="scientific">Thelazia callipaeda</name>
    <name type="common">Oriental eyeworm</name>
    <name type="synonym">Parasitic nematode</name>
    <dbReference type="NCBI Taxonomy" id="103827"/>
    <lineage>
        <taxon>Eukaryota</taxon>
        <taxon>Metazoa</taxon>
        <taxon>Ecdysozoa</taxon>
        <taxon>Nematoda</taxon>
        <taxon>Chromadorea</taxon>
        <taxon>Rhabditida</taxon>
        <taxon>Spirurina</taxon>
        <taxon>Spiruromorpha</taxon>
        <taxon>Thelazioidea</taxon>
        <taxon>Thelaziidae</taxon>
        <taxon>Thelazia</taxon>
    </lineage>
</organism>
<dbReference type="Proteomes" id="UP000276776">
    <property type="component" value="Unassembled WGS sequence"/>
</dbReference>
<dbReference type="WBParaSite" id="TCLT_0000974801-mRNA-1">
    <property type="protein sequence ID" value="TCLT_0000974801-mRNA-1"/>
    <property type="gene ID" value="TCLT_0000974801"/>
</dbReference>
<reference evidence="3" key="1">
    <citation type="submission" date="2017-02" db="UniProtKB">
        <authorList>
            <consortium name="WormBaseParasite"/>
        </authorList>
    </citation>
    <scope>IDENTIFICATION</scope>
</reference>
<dbReference type="AlphaFoldDB" id="A0A0N5D9E0"/>
<keyword evidence="2" id="KW-1185">Reference proteome</keyword>
<evidence type="ECO:0000313" key="2">
    <source>
        <dbReference type="Proteomes" id="UP000276776"/>
    </source>
</evidence>
<proteinExistence type="predicted"/>
<reference evidence="1 2" key="2">
    <citation type="submission" date="2018-11" db="EMBL/GenBank/DDBJ databases">
        <authorList>
            <consortium name="Pathogen Informatics"/>
        </authorList>
    </citation>
    <scope>NUCLEOTIDE SEQUENCE [LARGE SCALE GENOMIC DNA]</scope>
</reference>
<evidence type="ECO:0000313" key="1">
    <source>
        <dbReference type="EMBL" id="VDN07393.1"/>
    </source>
</evidence>
<name>A0A0N5D9E0_THECL</name>
<gene>
    <name evidence="1" type="ORF">TCLT_LOCUS9737</name>
</gene>